<evidence type="ECO:0000256" key="1">
    <source>
        <dbReference type="SAM" id="SignalP"/>
    </source>
</evidence>
<name>A0A6A6TWZ3_9PEZI</name>
<evidence type="ECO:0008006" key="4">
    <source>
        <dbReference type="Google" id="ProtNLM"/>
    </source>
</evidence>
<organism evidence="2 3">
    <name type="scientific">Microthyrium microscopicum</name>
    <dbReference type="NCBI Taxonomy" id="703497"/>
    <lineage>
        <taxon>Eukaryota</taxon>
        <taxon>Fungi</taxon>
        <taxon>Dikarya</taxon>
        <taxon>Ascomycota</taxon>
        <taxon>Pezizomycotina</taxon>
        <taxon>Dothideomycetes</taxon>
        <taxon>Dothideomycetes incertae sedis</taxon>
        <taxon>Microthyriales</taxon>
        <taxon>Microthyriaceae</taxon>
        <taxon>Microthyrium</taxon>
    </lineage>
</organism>
<protein>
    <recommendedName>
        <fullName evidence="4">Hyphally-regulated cell wall protein N-terminal domain-containing protein</fullName>
    </recommendedName>
</protein>
<keyword evidence="3" id="KW-1185">Reference proteome</keyword>
<accession>A0A6A6TWZ3</accession>
<sequence>MLFTNVLPLLLVAVTAAPDRIVRRQSPAASQKASKVEQLQPVLRKTAQKIRITYGPYKLKGLGSNATLGNAKSLDKDGTSYAHALGADFPHNVTIIDTNTYITNSAGAKLSMESGNVFNHHHLFFDAAHTPNPFLGCGPDAKPLKSIYPKSNFMASATGDIQMRYTSTDGKFNGGFYIGANDSLSFMGDFINYNKEALDMYTVSEIEYVPGKIEGMHTGSSQLLTMDMCGRGLRGATEAAPKDGKMFTKTGDALTILRDGWFVHSRGTLSPGGVDIVMKINDKLICRSNAIYGGPTNSSVTGMSACPEELAVKKGDKLSVAATFDLEKHKPRQGPYPTGLGGPLALWVPMFAEAN</sequence>
<dbReference type="AlphaFoldDB" id="A0A6A6TWZ3"/>
<proteinExistence type="predicted"/>
<reference evidence="2" key="1">
    <citation type="journal article" date="2020" name="Stud. Mycol.">
        <title>101 Dothideomycetes genomes: a test case for predicting lifestyles and emergence of pathogens.</title>
        <authorList>
            <person name="Haridas S."/>
            <person name="Albert R."/>
            <person name="Binder M."/>
            <person name="Bloem J."/>
            <person name="Labutti K."/>
            <person name="Salamov A."/>
            <person name="Andreopoulos B."/>
            <person name="Baker S."/>
            <person name="Barry K."/>
            <person name="Bills G."/>
            <person name="Bluhm B."/>
            <person name="Cannon C."/>
            <person name="Castanera R."/>
            <person name="Culley D."/>
            <person name="Daum C."/>
            <person name="Ezra D."/>
            <person name="Gonzalez J."/>
            <person name="Henrissat B."/>
            <person name="Kuo A."/>
            <person name="Liang C."/>
            <person name="Lipzen A."/>
            <person name="Lutzoni F."/>
            <person name="Magnuson J."/>
            <person name="Mondo S."/>
            <person name="Nolan M."/>
            <person name="Ohm R."/>
            <person name="Pangilinan J."/>
            <person name="Park H.-J."/>
            <person name="Ramirez L."/>
            <person name="Alfaro M."/>
            <person name="Sun H."/>
            <person name="Tritt A."/>
            <person name="Yoshinaga Y."/>
            <person name="Zwiers L.-H."/>
            <person name="Turgeon B."/>
            <person name="Goodwin S."/>
            <person name="Spatafora J."/>
            <person name="Crous P."/>
            <person name="Grigoriev I."/>
        </authorList>
    </citation>
    <scope>NUCLEOTIDE SEQUENCE</scope>
    <source>
        <strain evidence="2">CBS 115976</strain>
    </source>
</reference>
<feature type="signal peptide" evidence="1">
    <location>
        <begin position="1"/>
        <end position="16"/>
    </location>
</feature>
<dbReference type="Proteomes" id="UP000799302">
    <property type="component" value="Unassembled WGS sequence"/>
</dbReference>
<evidence type="ECO:0000313" key="2">
    <source>
        <dbReference type="EMBL" id="KAF2664332.1"/>
    </source>
</evidence>
<keyword evidence="1" id="KW-0732">Signal</keyword>
<gene>
    <name evidence="2" type="ORF">BT63DRAFT_465202</name>
</gene>
<dbReference type="EMBL" id="MU004243">
    <property type="protein sequence ID" value="KAF2664332.1"/>
    <property type="molecule type" value="Genomic_DNA"/>
</dbReference>
<feature type="chain" id="PRO_5025607782" description="Hyphally-regulated cell wall protein N-terminal domain-containing protein" evidence="1">
    <location>
        <begin position="17"/>
        <end position="355"/>
    </location>
</feature>
<evidence type="ECO:0000313" key="3">
    <source>
        <dbReference type="Proteomes" id="UP000799302"/>
    </source>
</evidence>